<dbReference type="EMBL" id="JAVDQH010000021">
    <property type="protein sequence ID" value="MDR6246064.1"/>
    <property type="molecule type" value="Genomic_DNA"/>
</dbReference>
<dbReference type="Proteomes" id="UP001185028">
    <property type="component" value="Unassembled WGS sequence"/>
</dbReference>
<keyword evidence="1" id="KW-0812">Transmembrane</keyword>
<organism evidence="2 3">
    <name type="scientific">Paenibacillus hunanensis</name>
    <dbReference type="NCBI Taxonomy" id="539262"/>
    <lineage>
        <taxon>Bacteria</taxon>
        <taxon>Bacillati</taxon>
        <taxon>Bacillota</taxon>
        <taxon>Bacilli</taxon>
        <taxon>Bacillales</taxon>
        <taxon>Paenibacillaceae</taxon>
        <taxon>Paenibacillus</taxon>
    </lineage>
</organism>
<evidence type="ECO:0000256" key="1">
    <source>
        <dbReference type="SAM" id="Phobius"/>
    </source>
</evidence>
<evidence type="ECO:0000313" key="2">
    <source>
        <dbReference type="EMBL" id="MDR6246064.1"/>
    </source>
</evidence>
<evidence type="ECO:0000313" key="3">
    <source>
        <dbReference type="Proteomes" id="UP001185028"/>
    </source>
</evidence>
<keyword evidence="1" id="KW-1133">Transmembrane helix</keyword>
<gene>
    <name evidence="2" type="ORF">JOC58_003983</name>
</gene>
<feature type="transmembrane region" description="Helical" evidence="1">
    <location>
        <begin position="12"/>
        <end position="33"/>
    </location>
</feature>
<protein>
    <submittedName>
        <fullName evidence="2">Uncharacterized protein</fullName>
    </submittedName>
</protein>
<keyword evidence="3" id="KW-1185">Reference proteome</keyword>
<comment type="caution">
    <text evidence="2">The sequence shown here is derived from an EMBL/GenBank/DDBJ whole genome shotgun (WGS) entry which is preliminary data.</text>
</comment>
<name>A0ABU1J3S8_9BACL</name>
<proteinExistence type="predicted"/>
<reference evidence="2 3" key="1">
    <citation type="submission" date="2023-07" db="EMBL/GenBank/DDBJ databases">
        <title>Genomic Encyclopedia of Type Strains, Phase IV (KMG-IV): sequencing the most valuable type-strain genomes for metagenomic binning, comparative biology and taxonomic classification.</title>
        <authorList>
            <person name="Goeker M."/>
        </authorList>
    </citation>
    <scope>NUCLEOTIDE SEQUENCE [LARGE SCALE GENOMIC DNA]</scope>
    <source>
        <strain evidence="2 3">DSM 22170</strain>
    </source>
</reference>
<sequence>MVVCSPDYVTVVIGTLVISMLVTDILAIGTLMIDAFMNATFLMTYLYNPDGAVITTYCDGAEKDERHEWIVI</sequence>
<accession>A0ABU1J3S8</accession>
<keyword evidence="1" id="KW-0472">Membrane</keyword>